<sequence length="194" mass="20800">MSGEAQDVDRLAKLREPFPANQIGKLPKGGITLDFVGHGYLTARFLDVDPLWTWEPFAVGDNGLPLLDEQGGLWIRLTICGVTRIGYGDAGGKKGPNAVKEAIGDALRNAGMRFGAALDLWCKGDPDAPAPPDPAVAERNALLHELGDACAALTLDEKTVAAQFYGKYKVTARNAKPQQLREFIDDLMENGAPA</sequence>
<organism evidence="1 2">
    <name type="scientific">Mycobacterium phage Eish</name>
    <dbReference type="NCBI Taxonomy" id="2656575"/>
    <lineage>
        <taxon>Viruses</taxon>
        <taxon>Duplodnaviria</taxon>
        <taxon>Heunggongvirae</taxon>
        <taxon>Uroviricota</taxon>
        <taxon>Caudoviricetes</taxon>
        <taxon>Gracegardnervirinae</taxon>
        <taxon>Cheoctovirus</taxon>
        <taxon>Cheoctovirus eish</taxon>
    </lineage>
</organism>
<name>A0A649V8F7_9CAUD</name>
<protein>
    <recommendedName>
        <fullName evidence="3">SsDNA binding protein</fullName>
    </recommendedName>
</protein>
<proteinExistence type="predicted"/>
<keyword evidence="2" id="KW-1185">Reference proteome</keyword>
<evidence type="ECO:0008006" key="3">
    <source>
        <dbReference type="Google" id="ProtNLM"/>
    </source>
</evidence>
<reference evidence="1 2" key="1">
    <citation type="submission" date="2019-10" db="EMBL/GenBank/DDBJ databases">
        <authorList>
            <person name="Zack K.M."/>
            <person name="Garlena R.A."/>
            <person name="Russell D.A."/>
            <person name="Pope W.H."/>
            <person name="Jacobs-Sera D."/>
            <person name="Hatfull G.F."/>
        </authorList>
    </citation>
    <scope>NUCLEOTIDE SEQUENCE [LARGE SCALE GENOMIC DNA]</scope>
</reference>
<evidence type="ECO:0000313" key="2">
    <source>
        <dbReference type="Proteomes" id="UP000424681"/>
    </source>
</evidence>
<dbReference type="Proteomes" id="UP000424681">
    <property type="component" value="Segment"/>
</dbReference>
<accession>A0A649V8F7</accession>
<dbReference type="KEGG" id="vg:60327917"/>
<evidence type="ECO:0000313" key="1">
    <source>
        <dbReference type="EMBL" id="QGJ88439.1"/>
    </source>
</evidence>
<gene>
    <name evidence="1" type="primary">67</name>
    <name evidence="1" type="ORF">PBI_EISH_67</name>
</gene>
<dbReference type="RefSeq" id="YP_009956409.1">
    <property type="nucleotide sequence ID" value="NC_051651.1"/>
</dbReference>
<dbReference type="EMBL" id="MN585975">
    <property type="protein sequence ID" value="QGJ88439.1"/>
    <property type="molecule type" value="Genomic_DNA"/>
</dbReference>
<dbReference type="GeneID" id="60327917"/>